<accession>A0A6A6ASI8</accession>
<organism evidence="1 2">
    <name type="scientific">Dothidotthia symphoricarpi CBS 119687</name>
    <dbReference type="NCBI Taxonomy" id="1392245"/>
    <lineage>
        <taxon>Eukaryota</taxon>
        <taxon>Fungi</taxon>
        <taxon>Dikarya</taxon>
        <taxon>Ascomycota</taxon>
        <taxon>Pezizomycotina</taxon>
        <taxon>Dothideomycetes</taxon>
        <taxon>Pleosporomycetidae</taxon>
        <taxon>Pleosporales</taxon>
        <taxon>Dothidotthiaceae</taxon>
        <taxon>Dothidotthia</taxon>
    </lineage>
</organism>
<gene>
    <name evidence="1" type="ORF">P153DRAFT_12612</name>
</gene>
<evidence type="ECO:0000313" key="2">
    <source>
        <dbReference type="Proteomes" id="UP000799771"/>
    </source>
</evidence>
<dbReference type="EMBL" id="ML977497">
    <property type="protein sequence ID" value="KAF2134919.1"/>
    <property type="molecule type" value="Genomic_DNA"/>
</dbReference>
<reference evidence="1" key="1">
    <citation type="journal article" date="2020" name="Stud. Mycol.">
        <title>101 Dothideomycetes genomes: a test case for predicting lifestyles and emergence of pathogens.</title>
        <authorList>
            <person name="Haridas S."/>
            <person name="Albert R."/>
            <person name="Binder M."/>
            <person name="Bloem J."/>
            <person name="Labutti K."/>
            <person name="Salamov A."/>
            <person name="Andreopoulos B."/>
            <person name="Baker S."/>
            <person name="Barry K."/>
            <person name="Bills G."/>
            <person name="Bluhm B."/>
            <person name="Cannon C."/>
            <person name="Castanera R."/>
            <person name="Culley D."/>
            <person name="Daum C."/>
            <person name="Ezra D."/>
            <person name="Gonzalez J."/>
            <person name="Henrissat B."/>
            <person name="Kuo A."/>
            <person name="Liang C."/>
            <person name="Lipzen A."/>
            <person name="Lutzoni F."/>
            <person name="Magnuson J."/>
            <person name="Mondo S."/>
            <person name="Nolan M."/>
            <person name="Ohm R."/>
            <person name="Pangilinan J."/>
            <person name="Park H.-J."/>
            <person name="Ramirez L."/>
            <person name="Alfaro M."/>
            <person name="Sun H."/>
            <person name="Tritt A."/>
            <person name="Yoshinaga Y."/>
            <person name="Zwiers L.-H."/>
            <person name="Turgeon B."/>
            <person name="Goodwin S."/>
            <person name="Spatafora J."/>
            <person name="Crous P."/>
            <person name="Grigoriev I."/>
        </authorList>
    </citation>
    <scope>NUCLEOTIDE SEQUENCE</scope>
    <source>
        <strain evidence="1">CBS 119687</strain>
    </source>
</reference>
<dbReference type="OrthoDB" id="4364812at2759"/>
<name>A0A6A6ASI8_9PLEO</name>
<proteinExistence type="predicted"/>
<dbReference type="AlphaFoldDB" id="A0A6A6ASI8"/>
<dbReference type="GeneID" id="54402443"/>
<sequence length="286" mass="32133">MQLQWNAGYGCLPFDLFVLDHWESTTSALPATPQQRWDELARRYLSLPLIKRWPLYKRVLDALSEVGGAAPLPSPTEEQIGRIFAPHQSIQECNLSAKFCSGWNTVWLRTCYSPSLTQKYREIEQTMGARAEVGCLESPDHVLDESSLYGFRGSDQEVLDQLLLRIPCLTDAHGVVDEYGDGSLLLYGSGQNDPGAIKHAEEDEAFEEIRKLGLNVQNFVYVVDDEAVEKNLVKIWWFNEFGKIIWDNVSVAPYSDLSGMLGAIQDGQGFEELVGEESQRGDVIRG</sequence>
<protein>
    <submittedName>
        <fullName evidence="1">Uncharacterized protein</fullName>
    </submittedName>
</protein>
<keyword evidence="2" id="KW-1185">Reference proteome</keyword>
<evidence type="ECO:0000313" key="1">
    <source>
        <dbReference type="EMBL" id="KAF2134919.1"/>
    </source>
</evidence>
<dbReference type="RefSeq" id="XP_033529306.1">
    <property type="nucleotide sequence ID" value="XM_033662011.1"/>
</dbReference>
<dbReference type="Proteomes" id="UP000799771">
    <property type="component" value="Unassembled WGS sequence"/>
</dbReference>